<evidence type="ECO:0000313" key="1">
    <source>
        <dbReference type="EMBL" id="GES01570.1"/>
    </source>
</evidence>
<keyword evidence="2" id="KW-1185">Reference proteome</keyword>
<dbReference type="EMBL" id="BLAD01000051">
    <property type="protein sequence ID" value="GES01570.1"/>
    <property type="molecule type" value="Genomic_DNA"/>
</dbReference>
<proteinExistence type="predicted"/>
<gene>
    <name evidence="1" type="ORF">Acor_36340</name>
</gene>
<comment type="caution">
    <text evidence="1">The sequence shown here is derived from an EMBL/GenBank/DDBJ whole genome shotgun (WGS) entry which is preliminary data.</text>
</comment>
<organism evidence="1 2">
    <name type="scientific">Acrocarpospora corrugata</name>
    <dbReference type="NCBI Taxonomy" id="35763"/>
    <lineage>
        <taxon>Bacteria</taxon>
        <taxon>Bacillati</taxon>
        <taxon>Actinomycetota</taxon>
        <taxon>Actinomycetes</taxon>
        <taxon>Streptosporangiales</taxon>
        <taxon>Streptosporangiaceae</taxon>
        <taxon>Acrocarpospora</taxon>
    </lineage>
</organism>
<dbReference type="Proteomes" id="UP000334990">
    <property type="component" value="Unassembled WGS sequence"/>
</dbReference>
<accession>A0A5M3W031</accession>
<dbReference type="RefSeq" id="WP_218034348.1">
    <property type="nucleotide sequence ID" value="NZ_BAAABN010000042.1"/>
</dbReference>
<sequence length="107" mass="12059">MDVIEIDAFAWQPVDLIVGGTDPRVTKEHFRNLLHVPFTDIDFRHELSTVLTCGSVIGPVSVGRPLTNKILLATNVPDYREQLSTFMERHGPFVAHPQRILVEARKA</sequence>
<reference evidence="1 2" key="1">
    <citation type="submission" date="2019-10" db="EMBL/GenBank/DDBJ databases">
        <title>Whole genome shotgun sequence of Acrocarpospora corrugata NBRC 13972.</title>
        <authorList>
            <person name="Ichikawa N."/>
            <person name="Kimura A."/>
            <person name="Kitahashi Y."/>
            <person name="Komaki H."/>
            <person name="Oguchi A."/>
        </authorList>
    </citation>
    <scope>NUCLEOTIDE SEQUENCE [LARGE SCALE GENOMIC DNA]</scope>
    <source>
        <strain evidence="1 2">NBRC 13972</strain>
    </source>
</reference>
<protein>
    <submittedName>
        <fullName evidence="1">Uncharacterized protein</fullName>
    </submittedName>
</protein>
<dbReference type="AlphaFoldDB" id="A0A5M3W031"/>
<name>A0A5M3W031_9ACTN</name>
<evidence type="ECO:0000313" key="2">
    <source>
        <dbReference type="Proteomes" id="UP000334990"/>
    </source>
</evidence>